<dbReference type="InterPro" id="IPR029058">
    <property type="entry name" value="AB_hydrolase_fold"/>
</dbReference>
<evidence type="ECO:0000259" key="2">
    <source>
        <dbReference type="Pfam" id="PF12697"/>
    </source>
</evidence>
<dbReference type="RefSeq" id="WP_189093705.1">
    <property type="nucleotide sequence ID" value="NZ_BMQL01000089.1"/>
</dbReference>
<keyword evidence="1" id="KW-0732">Signal</keyword>
<dbReference type="Gene3D" id="3.40.50.1820">
    <property type="entry name" value="alpha/beta hydrolase"/>
    <property type="match status" value="1"/>
</dbReference>
<dbReference type="Proteomes" id="UP000603865">
    <property type="component" value="Unassembled WGS sequence"/>
</dbReference>
<feature type="chain" id="PRO_5036906338" evidence="1">
    <location>
        <begin position="25"/>
        <end position="258"/>
    </location>
</feature>
<dbReference type="SUPFAM" id="SSF53474">
    <property type="entry name" value="alpha/beta-Hydrolases"/>
    <property type="match status" value="1"/>
</dbReference>
<keyword evidence="4" id="KW-1185">Reference proteome</keyword>
<gene>
    <name evidence="3" type="ORF">GCM10008957_54770</name>
</gene>
<dbReference type="Pfam" id="PF12697">
    <property type="entry name" value="Abhydrolase_6"/>
    <property type="match status" value="1"/>
</dbReference>
<protein>
    <submittedName>
        <fullName evidence="3">Alpha/beta hydrolase</fullName>
    </submittedName>
</protein>
<evidence type="ECO:0000313" key="4">
    <source>
        <dbReference type="Proteomes" id="UP000603865"/>
    </source>
</evidence>
<reference evidence="3" key="2">
    <citation type="submission" date="2020-09" db="EMBL/GenBank/DDBJ databases">
        <authorList>
            <person name="Sun Q."/>
            <person name="Ohkuma M."/>
        </authorList>
    </citation>
    <scope>NUCLEOTIDE SEQUENCE</scope>
    <source>
        <strain evidence="3">JCM 31311</strain>
    </source>
</reference>
<feature type="domain" description="AB hydrolase-1" evidence="2">
    <location>
        <begin position="33"/>
        <end position="245"/>
    </location>
</feature>
<dbReference type="AlphaFoldDB" id="A0A918FHZ2"/>
<feature type="signal peptide" evidence="1">
    <location>
        <begin position="1"/>
        <end position="24"/>
    </location>
</feature>
<name>A0A918FHZ2_9DEIO</name>
<dbReference type="GO" id="GO:0016787">
    <property type="term" value="F:hydrolase activity"/>
    <property type="evidence" value="ECO:0007669"/>
    <property type="project" value="UniProtKB-KW"/>
</dbReference>
<evidence type="ECO:0000256" key="1">
    <source>
        <dbReference type="SAM" id="SignalP"/>
    </source>
</evidence>
<sequence length="258" mass="26679">MKIHTRIALTLSTLLALAAGPSLAGPVGAVKNIVLVHGAYADGSGWAAVYRLLTSDGYRVTGVQNPLTSLDDDVATVSRVLARQDGPVLLVGHSYGGAVITQAGVDPKVVGLVYVAAFEPAVGESALKWAISEPPAPENGILPPDAAGFSYYDPAKFHAGFAADSSAELADFMAASQIPVSIKALGAPLTAAAWTTKPSWGIVATEDKSINPSIERAMYTRAKTTISEIPGSHTIYISQPKAVATVIEQAAEQLSSAQ</sequence>
<dbReference type="EMBL" id="BMQL01000089">
    <property type="protein sequence ID" value="GGR38792.1"/>
    <property type="molecule type" value="Genomic_DNA"/>
</dbReference>
<reference evidence="3" key="1">
    <citation type="journal article" date="2014" name="Int. J. Syst. Evol. Microbiol.">
        <title>Complete genome sequence of Corynebacterium casei LMG S-19264T (=DSM 44701T), isolated from a smear-ripened cheese.</title>
        <authorList>
            <consortium name="US DOE Joint Genome Institute (JGI-PGF)"/>
            <person name="Walter F."/>
            <person name="Albersmeier A."/>
            <person name="Kalinowski J."/>
            <person name="Ruckert C."/>
        </authorList>
    </citation>
    <scope>NUCLEOTIDE SEQUENCE</scope>
    <source>
        <strain evidence="3">JCM 31311</strain>
    </source>
</reference>
<dbReference type="InterPro" id="IPR000073">
    <property type="entry name" value="AB_hydrolase_1"/>
</dbReference>
<comment type="caution">
    <text evidence="3">The sequence shown here is derived from an EMBL/GenBank/DDBJ whole genome shotgun (WGS) entry which is preliminary data.</text>
</comment>
<dbReference type="PANTHER" id="PTHR37017">
    <property type="entry name" value="AB HYDROLASE-1 DOMAIN-CONTAINING PROTEIN-RELATED"/>
    <property type="match status" value="1"/>
</dbReference>
<organism evidence="3 4">
    <name type="scientific">Deinococcus ruber</name>
    <dbReference type="NCBI Taxonomy" id="1848197"/>
    <lineage>
        <taxon>Bacteria</taxon>
        <taxon>Thermotogati</taxon>
        <taxon>Deinococcota</taxon>
        <taxon>Deinococci</taxon>
        <taxon>Deinococcales</taxon>
        <taxon>Deinococcaceae</taxon>
        <taxon>Deinococcus</taxon>
    </lineage>
</organism>
<keyword evidence="3" id="KW-0378">Hydrolase</keyword>
<accession>A0A918FHZ2</accession>
<evidence type="ECO:0000313" key="3">
    <source>
        <dbReference type="EMBL" id="GGR38792.1"/>
    </source>
</evidence>
<proteinExistence type="predicted"/>
<dbReference type="InterPro" id="IPR052897">
    <property type="entry name" value="Sec-Metab_Biosynth_Hydrolase"/>
</dbReference>
<dbReference type="PANTHER" id="PTHR37017:SF11">
    <property type="entry name" value="ESTERASE_LIPASE_THIOESTERASE DOMAIN-CONTAINING PROTEIN"/>
    <property type="match status" value="1"/>
</dbReference>